<name>A0A0F9K100_9ZZZZ</name>
<proteinExistence type="predicted"/>
<feature type="non-terminal residue" evidence="2">
    <location>
        <position position="1"/>
    </location>
</feature>
<organism evidence="2">
    <name type="scientific">marine sediment metagenome</name>
    <dbReference type="NCBI Taxonomy" id="412755"/>
    <lineage>
        <taxon>unclassified sequences</taxon>
        <taxon>metagenomes</taxon>
        <taxon>ecological metagenomes</taxon>
    </lineage>
</organism>
<dbReference type="AlphaFoldDB" id="A0A0F9K100"/>
<feature type="domain" description="Replication-associated protein ORF2/G2P" evidence="1">
    <location>
        <begin position="118"/>
        <end position="262"/>
    </location>
</feature>
<comment type="caution">
    <text evidence="2">The sequence shown here is derived from an EMBL/GenBank/DDBJ whole genome shotgun (WGS) entry which is preliminary data.</text>
</comment>
<reference evidence="2" key="1">
    <citation type="journal article" date="2015" name="Nature">
        <title>Complex archaea that bridge the gap between prokaryotes and eukaryotes.</title>
        <authorList>
            <person name="Spang A."/>
            <person name="Saw J.H."/>
            <person name="Jorgensen S.L."/>
            <person name="Zaremba-Niedzwiedzka K."/>
            <person name="Martijn J."/>
            <person name="Lind A.E."/>
            <person name="van Eijk R."/>
            <person name="Schleper C."/>
            <person name="Guy L."/>
            <person name="Ettema T.J."/>
        </authorList>
    </citation>
    <scope>NUCLEOTIDE SEQUENCE</scope>
</reference>
<dbReference type="InterPro" id="IPR056906">
    <property type="entry name" value="ORF2/G2P_dom"/>
</dbReference>
<evidence type="ECO:0000313" key="2">
    <source>
        <dbReference type="EMBL" id="KKM04853.1"/>
    </source>
</evidence>
<sequence length="375" mass="43407">DAQIETPVWVDGRLLAKRLLARDPLTSVAYFDAVDLTPGLVPEKSEDIRANANEALGLHYEISIHADMVKLKALTLTNAHSQPPAVGGIRGEIVGFSNASRKRLLEFMASVRYDKQMIFATLTYPDLFPVDDPETWKRHFEAFRRRFERAYPNWRAVWRMELKRRKSGEYAGFLAPHWHFIIFTDNDGGKADVWVEQFESYGKLENRTVSNLSSVFEMWALQAWSEIVNSPDERHRSHGAFAVAVRNRRHAYKYIGKYVAKEENDTHAIGRRWGKIGKFDNAPSRRGTLTRRQYAEFKRQVRKLLAARKPAIKKRDPEAFHNRMKRQKISQGCTVFGLGDGLLSGETNEDWTRLLYRILRNVAEVTGEPIYWLRE</sequence>
<gene>
    <name evidence="2" type="ORF">LCGC14_1760030</name>
</gene>
<dbReference type="EMBL" id="LAZR01016359">
    <property type="protein sequence ID" value="KKM04853.1"/>
    <property type="molecule type" value="Genomic_DNA"/>
</dbReference>
<evidence type="ECO:0000259" key="1">
    <source>
        <dbReference type="Pfam" id="PF23343"/>
    </source>
</evidence>
<protein>
    <recommendedName>
        <fullName evidence="1">Replication-associated protein ORF2/G2P domain-containing protein</fullName>
    </recommendedName>
</protein>
<accession>A0A0F9K100</accession>
<dbReference type="Pfam" id="PF23343">
    <property type="entry name" value="REP_ORF2-G2P"/>
    <property type="match status" value="1"/>
</dbReference>